<proteinExistence type="predicted"/>
<comment type="caution">
    <text evidence="1">The sequence shown here is derived from an EMBL/GenBank/DDBJ whole genome shotgun (WGS) entry which is preliminary data.</text>
</comment>
<evidence type="ECO:0000313" key="2">
    <source>
        <dbReference type="Proteomes" id="UP000252355"/>
    </source>
</evidence>
<reference evidence="1 2" key="1">
    <citation type="submission" date="2018-05" db="EMBL/GenBank/DDBJ databases">
        <title>A metagenomic window into the 2 km-deep terrestrial subsurface aquifer revealed taxonomically and functionally diverse microbial community comprising novel uncultured bacterial lineages.</title>
        <authorList>
            <person name="Kadnikov V.V."/>
            <person name="Mardanov A.V."/>
            <person name="Beletsky A.V."/>
            <person name="Banks D."/>
            <person name="Pimenov N.V."/>
            <person name="Frank Y.A."/>
            <person name="Karnachuk O.V."/>
            <person name="Ravin N.V."/>
        </authorList>
    </citation>
    <scope>NUCLEOTIDE SEQUENCE [LARGE SCALE GENOMIC DNA]</scope>
    <source>
        <strain evidence="1">BY5</strain>
    </source>
</reference>
<gene>
    <name evidence="1" type="ORF">OZSIB_3385</name>
</gene>
<organism evidence="1 2">
    <name type="scientific">Candidatus Ozemobacter sibiricus</name>
    <dbReference type="NCBI Taxonomy" id="2268124"/>
    <lineage>
        <taxon>Bacteria</taxon>
        <taxon>Candidatus Ozemobacteria</taxon>
        <taxon>Candidatus Ozemobacterales</taxon>
        <taxon>Candidatus Ozemobacteraceae</taxon>
        <taxon>Candidatus Ozemobacter</taxon>
    </lineage>
</organism>
<evidence type="ECO:0000313" key="1">
    <source>
        <dbReference type="EMBL" id="RCK80203.1"/>
    </source>
</evidence>
<accession>A0A367ZQ12</accession>
<sequence>MIKTWALPDLVRKAQYIIIAKVAQQTEIAVDQHQISTIKNVLLPERVLKGDWNPREPITLMTKKCGEPGQIGWLEDQPDVPPKGFRVILFLERAADGSLQTVNLVQGLWPLDPHGKPLGMGFGTTMAQLEALIKDTQQ</sequence>
<dbReference type="Proteomes" id="UP000252355">
    <property type="component" value="Unassembled WGS sequence"/>
</dbReference>
<dbReference type="AlphaFoldDB" id="A0A367ZQ12"/>
<dbReference type="EMBL" id="QOQW01000007">
    <property type="protein sequence ID" value="RCK80203.1"/>
    <property type="molecule type" value="Genomic_DNA"/>
</dbReference>
<protein>
    <submittedName>
        <fullName evidence="1">Uncharacterized protein</fullName>
    </submittedName>
</protein>
<name>A0A367ZQ12_9BACT</name>